<dbReference type="PANTHER" id="PTHR35807">
    <property type="entry name" value="TRANSCRIPTIONAL REGULATOR REDD-RELATED"/>
    <property type="match status" value="1"/>
</dbReference>
<evidence type="ECO:0000259" key="1">
    <source>
        <dbReference type="SMART" id="SM01043"/>
    </source>
</evidence>
<keyword evidence="3" id="KW-1185">Reference proteome</keyword>
<dbReference type="InterPro" id="IPR051677">
    <property type="entry name" value="AfsR-DnrI-RedD_regulator"/>
</dbReference>
<evidence type="ECO:0000313" key="3">
    <source>
        <dbReference type="Proteomes" id="UP001163152"/>
    </source>
</evidence>
<name>A0A9E8ZD67_9CYAN</name>
<evidence type="ECO:0000313" key="2">
    <source>
        <dbReference type="EMBL" id="WAL60666.1"/>
    </source>
</evidence>
<dbReference type="EMBL" id="CP113797">
    <property type="protein sequence ID" value="WAL60666.1"/>
    <property type="molecule type" value="Genomic_DNA"/>
</dbReference>
<proteinExistence type="predicted"/>
<dbReference type="SUPFAM" id="SSF48452">
    <property type="entry name" value="TPR-like"/>
    <property type="match status" value="2"/>
</dbReference>
<accession>A0A9E8ZD67</accession>
<gene>
    <name evidence="2" type="ORF">OXH18_01315</name>
</gene>
<dbReference type="KEGG" id="tsin:OXH18_01315"/>
<reference evidence="2" key="1">
    <citation type="submission" date="2022-12" db="EMBL/GenBank/DDBJ databases">
        <title>Polyphasic identification of a Novel Hot-Spring Cyanobacterium Ocullathermofonsia sinensis gen nov. sp. nov. and Genomic Insights on its Adaptations to the Thermal Habitat.</title>
        <authorList>
            <person name="Daroch M."/>
            <person name="Tang J."/>
            <person name="Jiang Y."/>
        </authorList>
    </citation>
    <scope>NUCLEOTIDE SEQUENCE</scope>
    <source>
        <strain evidence="2">PKUAC-SCTA174</strain>
    </source>
</reference>
<dbReference type="AlphaFoldDB" id="A0A9E8ZD67"/>
<dbReference type="InterPro" id="IPR011990">
    <property type="entry name" value="TPR-like_helical_dom_sf"/>
</dbReference>
<dbReference type="RefSeq" id="WP_268610626.1">
    <property type="nucleotide sequence ID" value="NZ_CP113797.1"/>
</dbReference>
<dbReference type="Proteomes" id="UP001163152">
    <property type="component" value="Chromosome"/>
</dbReference>
<protein>
    <submittedName>
        <fullName evidence="2">BTAD domain-containing putative transcriptional regulator</fullName>
    </submittedName>
</protein>
<organism evidence="2 3">
    <name type="scientific">Thermocoleostomius sinensis A174</name>
    <dbReference type="NCBI Taxonomy" id="2016057"/>
    <lineage>
        <taxon>Bacteria</taxon>
        <taxon>Bacillati</taxon>
        <taxon>Cyanobacteriota</taxon>
        <taxon>Cyanophyceae</taxon>
        <taxon>Oculatellales</taxon>
        <taxon>Oculatellaceae</taxon>
        <taxon>Thermocoleostomius</taxon>
    </lineage>
</organism>
<dbReference type="SMART" id="SM01043">
    <property type="entry name" value="BTAD"/>
    <property type="match status" value="1"/>
</dbReference>
<dbReference type="InterPro" id="IPR036388">
    <property type="entry name" value="WH-like_DNA-bd_sf"/>
</dbReference>
<sequence>MTLIIELLGHPRLVRDAVNWRPKGRKSWCLLAYLLLANQPVSRERLAELLFPAADDPLGALRWSLSDLRRVLGPDCKLFGNPLVITLPSTAFVDVNLVRRGRWEESLDLPGLGQDLLTGINVSGSAEFELWLFSERHRLDGATEAILHEATLACLAEGRLNDALKWASRLVDLNPLDEAHHVLLVQCLRTVGDDDGAVKHVKYCTDLFRQEFGVEPSPVLQEASCQPTINLSKTRPYSVQAMLEAGEAAIGAGAISQGLQTLREAVALARQGQNHQLLARVLVALGHALVHVGRGSDEEGGAALHEAVVRALEVGDECTAAIAYRELAFADLERGRYARALDLVDEAKRFAAGDDAEMAWIECIEGACLSDQARYSQSLKILSSAVQRAERTESPEALVFARCWVGRLHLLRGELAEATPVLEQALEEARACWMALAPLPESLLAEVHLLTGDLDTAESRLERAFVMGRQLDDPCLESIAMRGLGLVAVAQGQDSRGYQMLIDAPRISRRLPDSYRWIEAYGLDALCRVAIDQEQAAAPHWIADLESLAARCGMRELFVRVLLHKAMLGEPGAFELACDLATAIDNPFLHKTIAQIKLRKVSHAGSHGHH</sequence>
<dbReference type="InterPro" id="IPR005158">
    <property type="entry name" value="BTAD"/>
</dbReference>
<feature type="domain" description="Bacterial transcriptional activator" evidence="1">
    <location>
        <begin position="93"/>
        <end position="228"/>
    </location>
</feature>
<dbReference type="Gene3D" id="1.10.10.10">
    <property type="entry name" value="Winged helix-like DNA-binding domain superfamily/Winged helix DNA-binding domain"/>
    <property type="match status" value="1"/>
</dbReference>
<dbReference type="Pfam" id="PF03704">
    <property type="entry name" value="BTAD"/>
    <property type="match status" value="1"/>
</dbReference>
<dbReference type="Gene3D" id="1.25.40.10">
    <property type="entry name" value="Tetratricopeptide repeat domain"/>
    <property type="match status" value="2"/>
</dbReference>